<keyword evidence="3" id="KW-1185">Reference proteome</keyword>
<dbReference type="Proteomes" id="UP000565711">
    <property type="component" value="Unassembled WGS sequence"/>
</dbReference>
<comment type="caution">
    <text evidence="2">The sequence shown here is derived from an EMBL/GenBank/DDBJ whole genome shotgun (WGS) entry which is preliminary data.</text>
</comment>
<proteinExistence type="predicted"/>
<keyword evidence="1" id="KW-1133">Transmembrane helix</keyword>
<sequence length="111" mass="11980">MTDASRSDDAASDRAPASAGRRLARNLALYTVARLALVAVLAAVIVGVAKVVDVDIPLIVSLLFALVVAMPLSLVLFKRLRTRVNEDIAAVDEKRRNDKANLRARMRGEGQ</sequence>
<dbReference type="EMBL" id="JAAXOP010000026">
    <property type="protein sequence ID" value="NKY54228.1"/>
    <property type="molecule type" value="Genomic_DNA"/>
</dbReference>
<keyword evidence="1" id="KW-0812">Transmembrane</keyword>
<name>A0A846YAJ9_9NOCA</name>
<accession>A0A846YAJ9</accession>
<dbReference type="RefSeq" id="WP_067876991.1">
    <property type="nucleotide sequence ID" value="NZ_JAAXOP010000026.1"/>
</dbReference>
<dbReference type="InterPro" id="IPR025323">
    <property type="entry name" value="DUF4229"/>
</dbReference>
<evidence type="ECO:0000313" key="3">
    <source>
        <dbReference type="Proteomes" id="UP000565711"/>
    </source>
</evidence>
<gene>
    <name evidence="2" type="ORF">HGA08_28960</name>
</gene>
<protein>
    <submittedName>
        <fullName evidence="2">DUF4229 domain-containing protein</fullName>
    </submittedName>
</protein>
<keyword evidence="1" id="KW-0472">Membrane</keyword>
<reference evidence="2 3" key="1">
    <citation type="submission" date="2020-04" db="EMBL/GenBank/DDBJ databases">
        <title>MicrobeNet Type strains.</title>
        <authorList>
            <person name="Nicholson A.C."/>
        </authorList>
    </citation>
    <scope>NUCLEOTIDE SEQUENCE [LARGE SCALE GENOMIC DNA]</scope>
    <source>
        <strain evidence="2 3">JCM 12354</strain>
    </source>
</reference>
<dbReference type="Pfam" id="PF14012">
    <property type="entry name" value="DUF4229"/>
    <property type="match status" value="1"/>
</dbReference>
<evidence type="ECO:0000313" key="2">
    <source>
        <dbReference type="EMBL" id="NKY54228.1"/>
    </source>
</evidence>
<feature type="transmembrane region" description="Helical" evidence="1">
    <location>
        <begin position="27"/>
        <end position="52"/>
    </location>
</feature>
<evidence type="ECO:0000256" key="1">
    <source>
        <dbReference type="SAM" id="Phobius"/>
    </source>
</evidence>
<feature type="transmembrane region" description="Helical" evidence="1">
    <location>
        <begin position="58"/>
        <end position="77"/>
    </location>
</feature>
<dbReference type="AlphaFoldDB" id="A0A846YAJ9"/>
<organism evidence="2 3">
    <name type="scientific">Nocardia vermiculata</name>
    <dbReference type="NCBI Taxonomy" id="257274"/>
    <lineage>
        <taxon>Bacteria</taxon>
        <taxon>Bacillati</taxon>
        <taxon>Actinomycetota</taxon>
        <taxon>Actinomycetes</taxon>
        <taxon>Mycobacteriales</taxon>
        <taxon>Nocardiaceae</taxon>
        <taxon>Nocardia</taxon>
    </lineage>
</organism>